<reference evidence="3" key="1">
    <citation type="journal article" date="2019" name="Int. J. Syst. Evol. Microbiol.">
        <title>The Global Catalogue of Microorganisms (GCM) 10K type strain sequencing project: providing services to taxonomists for standard genome sequencing and annotation.</title>
        <authorList>
            <consortium name="The Broad Institute Genomics Platform"/>
            <consortium name="The Broad Institute Genome Sequencing Center for Infectious Disease"/>
            <person name="Wu L."/>
            <person name="Ma J."/>
        </authorList>
    </citation>
    <scope>NUCLEOTIDE SEQUENCE [LARGE SCALE GENOMIC DNA]</scope>
    <source>
        <strain evidence="3">JCM 17805</strain>
    </source>
</reference>
<keyword evidence="1" id="KW-0472">Membrane</keyword>
<protein>
    <submittedName>
        <fullName evidence="2">DUF2970 domain-containing protein</fullName>
    </submittedName>
</protein>
<proteinExistence type="predicted"/>
<comment type="caution">
    <text evidence="2">The sequence shown here is derived from an EMBL/GenBank/DDBJ whole genome shotgun (WGS) entry which is preliminary data.</text>
</comment>
<dbReference type="Pfam" id="PF11174">
    <property type="entry name" value="DUF2970"/>
    <property type="match status" value="1"/>
</dbReference>
<organism evidence="2 3">
    <name type="scientific">Kistimonas scapharcae</name>
    <dbReference type="NCBI Taxonomy" id="1036133"/>
    <lineage>
        <taxon>Bacteria</taxon>
        <taxon>Pseudomonadati</taxon>
        <taxon>Pseudomonadota</taxon>
        <taxon>Gammaproteobacteria</taxon>
        <taxon>Oceanospirillales</taxon>
        <taxon>Endozoicomonadaceae</taxon>
        <taxon>Kistimonas</taxon>
    </lineage>
</organism>
<dbReference type="InterPro" id="IPR021344">
    <property type="entry name" value="DUF2970"/>
</dbReference>
<dbReference type="Proteomes" id="UP001500604">
    <property type="component" value="Unassembled WGS sequence"/>
</dbReference>
<keyword evidence="3" id="KW-1185">Reference proteome</keyword>
<accession>A0ABP8V039</accession>
<keyword evidence="1" id="KW-1133">Transmembrane helix</keyword>
<name>A0ABP8V039_9GAMM</name>
<evidence type="ECO:0000313" key="3">
    <source>
        <dbReference type="Proteomes" id="UP001500604"/>
    </source>
</evidence>
<dbReference type="RefSeq" id="WP_345194922.1">
    <property type="nucleotide sequence ID" value="NZ_BAABFL010000122.1"/>
</dbReference>
<evidence type="ECO:0000313" key="2">
    <source>
        <dbReference type="EMBL" id="GAA4649156.1"/>
    </source>
</evidence>
<feature type="transmembrane region" description="Helical" evidence="1">
    <location>
        <begin position="41"/>
        <end position="64"/>
    </location>
</feature>
<keyword evidence="1" id="KW-0812">Transmembrane</keyword>
<dbReference type="EMBL" id="BAABFL010000122">
    <property type="protein sequence ID" value="GAA4649156.1"/>
    <property type="molecule type" value="Genomic_DNA"/>
</dbReference>
<sequence>MTDKKGSGIFRVIQSVIAAAFGVQSNRNRERDFTEGKPGHFIIAGILFTVVFIIVLISIVNTVLG</sequence>
<gene>
    <name evidence="2" type="ORF">GCM10023116_14300</name>
</gene>
<evidence type="ECO:0000256" key="1">
    <source>
        <dbReference type="SAM" id="Phobius"/>
    </source>
</evidence>